<name>D7DJP2_METV0</name>
<dbReference type="Pfam" id="PF06722">
    <property type="entry name" value="EryCIII-like_C"/>
    <property type="match status" value="1"/>
</dbReference>
<proteinExistence type="predicted"/>
<dbReference type="RefSeq" id="WP_013146720.1">
    <property type="nucleotide sequence ID" value="NC_014207.1"/>
</dbReference>
<dbReference type="OrthoDB" id="271062at2"/>
<accession>D7DJP2</accession>
<organism evidence="2 3">
    <name type="scientific">Methylotenera versatilis (strain 301)</name>
    <dbReference type="NCBI Taxonomy" id="666681"/>
    <lineage>
        <taxon>Bacteria</taxon>
        <taxon>Pseudomonadati</taxon>
        <taxon>Pseudomonadota</taxon>
        <taxon>Betaproteobacteria</taxon>
        <taxon>Nitrosomonadales</taxon>
        <taxon>Methylophilaceae</taxon>
        <taxon>Methylotenera</taxon>
    </lineage>
</organism>
<dbReference type="AlphaFoldDB" id="D7DJP2"/>
<keyword evidence="2" id="KW-0808">Transferase</keyword>
<dbReference type="eggNOG" id="COG1819">
    <property type="taxonomic scope" value="Bacteria"/>
</dbReference>
<feature type="domain" description="Erythromycin biosynthesis protein CIII-like C-terminal" evidence="1">
    <location>
        <begin position="253"/>
        <end position="365"/>
    </location>
</feature>
<evidence type="ECO:0000259" key="1">
    <source>
        <dbReference type="Pfam" id="PF06722"/>
    </source>
</evidence>
<gene>
    <name evidence="2" type="ordered locus">M301_0013</name>
</gene>
<dbReference type="EMBL" id="CP002056">
    <property type="protein sequence ID" value="ADI28402.1"/>
    <property type="molecule type" value="Genomic_DNA"/>
</dbReference>
<dbReference type="SUPFAM" id="SSF53756">
    <property type="entry name" value="UDP-Glycosyltransferase/glycogen phosphorylase"/>
    <property type="match status" value="1"/>
</dbReference>
<reference evidence="3" key="1">
    <citation type="submission" date="2010-05" db="EMBL/GenBank/DDBJ databases">
        <title>Complete sequence of Methylotenera sp. 301.</title>
        <authorList>
            <person name="Lucas S."/>
            <person name="Copeland A."/>
            <person name="Lapidus A."/>
            <person name="Cheng J.-F."/>
            <person name="Bruce D."/>
            <person name="Goodwin L."/>
            <person name="Pitluck S."/>
            <person name="Clum A."/>
            <person name="Land M."/>
            <person name="Hauser L."/>
            <person name="Kyrpides N."/>
            <person name="Ivanova N."/>
            <person name="Chistoservova L."/>
            <person name="Kalyuzhnaya M."/>
            <person name="Woyke T."/>
        </authorList>
    </citation>
    <scope>NUCLEOTIDE SEQUENCE [LARGE SCALE GENOMIC DNA]</scope>
    <source>
        <strain evidence="3">301</strain>
    </source>
</reference>
<reference evidence="2 3" key="2">
    <citation type="journal article" date="2011" name="J. Bacteriol.">
        <title>Genomes of three methylotrophs from a single niche uncover genetic and metabolic divergence of Methylophilaceae.</title>
        <authorList>
            <person name="Lapidus A."/>
            <person name="Clum A."/>
            <person name="Labutti K."/>
            <person name="Kaluzhnaya M.G."/>
            <person name="Lim S."/>
            <person name="Beck D.A."/>
            <person name="Glavina Del Rio T."/>
            <person name="Nolan M."/>
            <person name="Mavromatis K."/>
            <person name="Huntemann M."/>
            <person name="Lucas S."/>
            <person name="Lidstrom M.E."/>
            <person name="Ivanova N."/>
            <person name="Chistoserdova L."/>
        </authorList>
    </citation>
    <scope>NUCLEOTIDE SEQUENCE [LARGE SCALE GENOMIC DNA]</scope>
    <source>
        <strain evidence="2 3">301</strain>
    </source>
</reference>
<dbReference type="STRING" id="666681.M301_0013"/>
<dbReference type="InterPro" id="IPR010610">
    <property type="entry name" value="EryCIII-like_C"/>
</dbReference>
<sequence>MGSSLNRVKRLLITWELGANYGHLSRLILVADAQRALGREMLFVVCDLDAAQKLLAPQGYAYVAAPRLKCKPSNELMLSYVQLLLAVGYADQLALQVALGNWLHLFNEYQPDLIIADHSPTALLANHITKIPAIQLGSGFEIPPLDHWPEMLPFNSQQKLQLQDSEQQLLVNMNRALIVHGGLAMQSVTELFKNCHQLLTTFAELDHYPYRNHMNYIGPIYSVSSGSEILWTDTLQKKVFAYVWSGLPGLNHLMLALAELDIEVIAVIPELSNEALLLFSQPNIRIYRETINLSALLDNADLLITHSGFGTVSAFLKQGVPVMIIPDTLEQFLVGQNVEVLGVGLVMGSRRSQDSFKQTISQLLHLGLNTLSSFQEAASQFAARYRNCDQVIPIQAVTLAIHNTLNE</sequence>
<dbReference type="Proteomes" id="UP000000383">
    <property type="component" value="Chromosome"/>
</dbReference>
<dbReference type="HOGENOM" id="CLU_058209_1_0_4"/>
<keyword evidence="3" id="KW-1185">Reference proteome</keyword>
<protein>
    <submittedName>
        <fullName evidence="2">UDP-glucuronosyltransferase-like glycosyl transferase</fullName>
    </submittedName>
</protein>
<evidence type="ECO:0000313" key="2">
    <source>
        <dbReference type="EMBL" id="ADI28402.1"/>
    </source>
</evidence>
<dbReference type="KEGG" id="meh:M301_0013"/>
<dbReference type="GO" id="GO:0016757">
    <property type="term" value="F:glycosyltransferase activity"/>
    <property type="evidence" value="ECO:0007669"/>
    <property type="project" value="UniProtKB-ARBA"/>
</dbReference>
<evidence type="ECO:0000313" key="3">
    <source>
        <dbReference type="Proteomes" id="UP000000383"/>
    </source>
</evidence>
<dbReference type="Gene3D" id="3.40.50.2000">
    <property type="entry name" value="Glycogen Phosphorylase B"/>
    <property type="match status" value="2"/>
</dbReference>